<evidence type="ECO:0000256" key="3">
    <source>
        <dbReference type="PROSITE-ProRule" id="PRU00339"/>
    </source>
</evidence>
<evidence type="ECO:0000256" key="2">
    <source>
        <dbReference type="ARBA" id="ARBA00022803"/>
    </source>
</evidence>
<dbReference type="SMART" id="SM00028">
    <property type="entry name" value="TPR"/>
    <property type="match status" value="7"/>
</dbReference>
<gene>
    <name evidence="6" type="ORF">ZHD862_LOCUS9443</name>
</gene>
<dbReference type="InterPro" id="IPR003540">
    <property type="entry name" value="ADP-ribosyltransferase"/>
</dbReference>
<proteinExistence type="predicted"/>
<feature type="repeat" description="TPR" evidence="3">
    <location>
        <begin position="655"/>
        <end position="688"/>
    </location>
</feature>
<feature type="compositionally biased region" description="Basic and acidic residues" evidence="4">
    <location>
        <begin position="1"/>
        <end position="18"/>
    </location>
</feature>
<feature type="compositionally biased region" description="Polar residues" evidence="4">
    <location>
        <begin position="1204"/>
        <end position="1219"/>
    </location>
</feature>
<dbReference type="InterPro" id="IPR019734">
    <property type="entry name" value="TPR_rpt"/>
</dbReference>
<dbReference type="PROSITE" id="PS50005">
    <property type="entry name" value="TPR"/>
    <property type="match status" value="5"/>
</dbReference>
<reference evidence="6" key="1">
    <citation type="submission" date="2021-02" db="EMBL/GenBank/DDBJ databases">
        <authorList>
            <person name="Nowell W R."/>
        </authorList>
    </citation>
    <scope>NUCLEOTIDE SEQUENCE</scope>
</reference>
<evidence type="ECO:0000259" key="5">
    <source>
        <dbReference type="Pfam" id="PF03496"/>
    </source>
</evidence>
<dbReference type="Pfam" id="PF13374">
    <property type="entry name" value="TPR_10"/>
    <property type="match status" value="1"/>
</dbReference>
<evidence type="ECO:0000313" key="7">
    <source>
        <dbReference type="Proteomes" id="UP000663864"/>
    </source>
</evidence>
<dbReference type="InterPro" id="IPR011990">
    <property type="entry name" value="TPR-like_helical_dom_sf"/>
</dbReference>
<dbReference type="Pfam" id="PF03496">
    <property type="entry name" value="ADPrib_exo_Tox"/>
    <property type="match status" value="1"/>
</dbReference>
<comment type="caution">
    <text evidence="6">The sequence shown here is derived from an EMBL/GenBank/DDBJ whole genome shotgun (WGS) entry which is preliminary data.</text>
</comment>
<dbReference type="PROSITE" id="PS51996">
    <property type="entry name" value="TR_MART"/>
    <property type="match status" value="1"/>
</dbReference>
<protein>
    <recommendedName>
        <fullName evidence="5">ADP ribosyltransferase domain-containing protein</fullName>
    </recommendedName>
</protein>
<sequence length="1623" mass="187992">MPREKSNLQGKSAERPSSREVQTATRTNVSNSFNPPPSSQSKSPLPAINSQNKVTSNSMEMSIHDETDLVLPTKVFQATKKSVRDLSQGLCSYLWFRRIKEIFLVMGKQNDAFTRFDMELARNDMIQTCEQYLENERPKVGGSKMSDAEQKNLDRWKNKRLYGETFRMSYFRKENESEEKSVKTLVPAELSTGEIPNFDNAIWWYSCNEAPIFDQMNNILRLENFELLMCHRYYISDLCQMIERSYAQDKFTQKQRVYRADKLSAVDFKTIQESITQKDARIAINGFISTSRNEKISLEYAANKLKKRNEDVVIMYEITIDPSIPCSAYADIQSISFHPREEEILFNMGSTFQIDSIEDDQANPEIKRIKLTARDFNLTLLDEMKAKVKQSPQATLSILLVRYLIELGEDRVNKRYLNQLIDSKQLENDPNLVAVYNCLGTIHLRQALYGEALAYYRKALNAQARLEFSNNNALAEIFNNIGQSHLGLNQLDEAKQNLEEGIRIQKREPKHAQQHLASLYRNLGQVAYAQRDWNEAETNFQLAHDLYKRNNKISHDALEKRLLLADLCIAFGHLKSVQNPKDSSEAHEKFKEALENYQCILPSSHPKVAEAHIEIICEYTRNKNFQAVIDYQTNDPQSLLNDYEMKATTSQMDLAHLYAHIGACYAHRKQFNEAMNIWKKSVEHEQKAFLDELLSSARVSKVQFQCRLVESAYRAAFEYYSSNKDNSSKEFLAILLSKMCACEQVIETLRGESSFLLGHVCISQGKIKGSMVVYKRLLNEKNADFTLMIGLLLRMLTHKKITSNDEPTEELKRIDNFLAAKRTDNEGMRLRMIINDYLAENYLTMKNCDLARRHSQQSFALKQRLYSSHHPSMARNYQSIAACYFKENDFKTAAQYYEKAIEIQLENLPNGHGEIRSNYFLMADCYCRMDKRELASEFYDLAQAPNDTEMEEGTEVDLDVKAVLRMNSNLSEVFAKQEDFTSAINHQQMKIDVLKEILPTFVLNLIEVDQINAMTFEQLQKIFETRLGLANGNIFAQVLRNLVFIHRCLARALLPSDGCTDDSKDATDLFENAIEIQLKLTLFENEREHNLADSYKELSNAYEKLYSSMKDKIQECLVNALEETTDVDQQRSLEFRLGNLCFEEDDYSEADRYWKNALKKVEDNPIAKAIIEKLIEKNQVNQLEENSEGEDEEQDTQDEEETLSRVQSAQSQRRTSVKSINEKEKPEELVRAYLYLNDDAAVMKHLQRNISKLDELLEPTWSTEINLSSERLPMIKVFFFLLTEWINTNGSNSSRSKEDPKQLNWINRLQSDIQIFKIALRMLDSFGQLAKAVIGTYQTSKILYNIPEYFDQLFELLHSDLDNLQWNALASQISSNDLIKFFMAVAEYYFSTEDLSHALDIYRVLHDYAQGSEILKGAITYGISAILDTDIIAQEEHRPYIMSIDLQSSKLSIFDRLLLCRLTVAYMIEIEDEQGTAEFKQKLYQLQKQSWENLDFSTMNSIGQIFSQFEQNTLAGLYWEELRTLYNEILPISILNRLYDSESTFEQLYHAVEEINNDLFDNVRSLAGSYETKSIYEEKDQCLSDAKSSLEQAIVIYKKFDTVKAQQLQMKVNQFNDQNLEFH</sequence>
<feature type="repeat" description="TPR" evidence="3">
    <location>
        <begin position="874"/>
        <end position="907"/>
    </location>
</feature>
<dbReference type="PANTHER" id="PTHR45641:SF1">
    <property type="entry name" value="AAA+ ATPASE DOMAIN-CONTAINING PROTEIN"/>
    <property type="match status" value="1"/>
</dbReference>
<dbReference type="Gene3D" id="1.25.40.10">
    <property type="entry name" value="Tetratricopeptide repeat domain"/>
    <property type="match status" value="4"/>
</dbReference>
<keyword evidence="1" id="KW-0677">Repeat</keyword>
<dbReference type="GO" id="GO:0005576">
    <property type="term" value="C:extracellular region"/>
    <property type="evidence" value="ECO:0007669"/>
    <property type="project" value="InterPro"/>
</dbReference>
<dbReference type="PANTHER" id="PTHR45641">
    <property type="entry name" value="TETRATRICOPEPTIDE REPEAT PROTEIN (AFU_ORTHOLOGUE AFUA_6G03870)"/>
    <property type="match status" value="1"/>
</dbReference>
<feature type="repeat" description="TPR" evidence="3">
    <location>
        <begin position="475"/>
        <end position="508"/>
    </location>
</feature>
<feature type="region of interest" description="Disordered" evidence="4">
    <location>
        <begin position="1"/>
        <end position="50"/>
    </location>
</feature>
<organism evidence="6 7">
    <name type="scientific">Rotaria sordida</name>
    <dbReference type="NCBI Taxonomy" id="392033"/>
    <lineage>
        <taxon>Eukaryota</taxon>
        <taxon>Metazoa</taxon>
        <taxon>Spiralia</taxon>
        <taxon>Gnathifera</taxon>
        <taxon>Rotifera</taxon>
        <taxon>Eurotatoria</taxon>
        <taxon>Bdelloidea</taxon>
        <taxon>Philodinida</taxon>
        <taxon>Philodinidae</taxon>
        <taxon>Rotaria</taxon>
    </lineage>
</organism>
<dbReference type="EMBL" id="CAJNOT010000322">
    <property type="protein sequence ID" value="CAF0940573.1"/>
    <property type="molecule type" value="Genomic_DNA"/>
</dbReference>
<feature type="repeat" description="TPR" evidence="3">
    <location>
        <begin position="517"/>
        <end position="550"/>
    </location>
</feature>
<dbReference type="Pfam" id="PF13424">
    <property type="entry name" value="TPR_12"/>
    <property type="match status" value="2"/>
</dbReference>
<dbReference type="Proteomes" id="UP000663864">
    <property type="component" value="Unassembled WGS sequence"/>
</dbReference>
<name>A0A814CIJ9_9BILA</name>
<accession>A0A814CIJ9</accession>
<evidence type="ECO:0000256" key="4">
    <source>
        <dbReference type="SAM" id="MobiDB-lite"/>
    </source>
</evidence>
<feature type="region of interest" description="Disordered" evidence="4">
    <location>
        <begin position="1181"/>
        <end position="1221"/>
    </location>
</feature>
<keyword evidence="2 3" id="KW-0802">TPR repeat</keyword>
<feature type="compositionally biased region" description="Low complexity" evidence="4">
    <location>
        <begin position="28"/>
        <end position="46"/>
    </location>
</feature>
<dbReference type="Gene3D" id="3.90.176.10">
    <property type="entry name" value="Toxin ADP-ribosyltransferase, Chain A, domain 1"/>
    <property type="match status" value="1"/>
</dbReference>
<evidence type="ECO:0000313" key="6">
    <source>
        <dbReference type="EMBL" id="CAF0940573.1"/>
    </source>
</evidence>
<feature type="repeat" description="TPR" evidence="3">
    <location>
        <begin position="433"/>
        <end position="466"/>
    </location>
</feature>
<dbReference type="SUPFAM" id="SSF56399">
    <property type="entry name" value="ADP-ribosylation"/>
    <property type="match status" value="1"/>
</dbReference>
<evidence type="ECO:0000256" key="1">
    <source>
        <dbReference type="ARBA" id="ARBA00022737"/>
    </source>
</evidence>
<feature type="domain" description="ADP ribosyltransferase" evidence="5">
    <location>
        <begin position="215"/>
        <end position="375"/>
    </location>
</feature>
<feature type="compositionally biased region" description="Acidic residues" evidence="4">
    <location>
        <begin position="1185"/>
        <end position="1201"/>
    </location>
</feature>
<dbReference type="SUPFAM" id="SSF48452">
    <property type="entry name" value="TPR-like"/>
    <property type="match status" value="4"/>
</dbReference>